<feature type="region of interest" description="Disordered" evidence="9">
    <location>
        <begin position="595"/>
        <end position="655"/>
    </location>
</feature>
<feature type="compositionally biased region" description="Polar residues" evidence="9">
    <location>
        <begin position="361"/>
        <end position="373"/>
    </location>
</feature>
<dbReference type="GO" id="GO:0008289">
    <property type="term" value="F:lipid binding"/>
    <property type="evidence" value="ECO:0007669"/>
    <property type="project" value="UniProtKB-KW"/>
</dbReference>
<comment type="caution">
    <text evidence="12">The sequence shown here is derived from an EMBL/GenBank/DDBJ whole genome shotgun (WGS) entry which is preliminary data.</text>
</comment>
<protein>
    <recommendedName>
        <fullName evidence="11">SMP-LTD domain-containing protein</fullName>
    </recommendedName>
</protein>
<name>A0A1Y2HQ18_9FUNG</name>
<dbReference type="GO" id="GO:0005789">
    <property type="term" value="C:endoplasmic reticulum membrane"/>
    <property type="evidence" value="ECO:0007669"/>
    <property type="project" value="UniProtKB-SubCell"/>
</dbReference>
<dbReference type="OrthoDB" id="5599157at2759"/>
<dbReference type="GO" id="GO:1990456">
    <property type="term" value="P:mitochondrion-endoplasmic reticulum membrane tethering"/>
    <property type="evidence" value="ECO:0007669"/>
    <property type="project" value="TreeGrafter"/>
</dbReference>
<evidence type="ECO:0000256" key="8">
    <source>
        <dbReference type="ARBA" id="ARBA00023136"/>
    </source>
</evidence>
<evidence type="ECO:0000256" key="7">
    <source>
        <dbReference type="ARBA" id="ARBA00023121"/>
    </source>
</evidence>
<feature type="transmembrane region" description="Helical" evidence="10">
    <location>
        <begin position="33"/>
        <end position="52"/>
    </location>
</feature>
<feature type="compositionally biased region" description="Low complexity" evidence="9">
    <location>
        <begin position="631"/>
        <end position="644"/>
    </location>
</feature>
<dbReference type="GO" id="GO:0015914">
    <property type="term" value="P:phospholipid transport"/>
    <property type="evidence" value="ECO:0007669"/>
    <property type="project" value="TreeGrafter"/>
</dbReference>
<keyword evidence="8 10" id="KW-0472">Membrane</keyword>
<dbReference type="PROSITE" id="PS51847">
    <property type="entry name" value="SMP"/>
    <property type="match status" value="1"/>
</dbReference>
<proteinExistence type="predicted"/>
<evidence type="ECO:0000256" key="9">
    <source>
        <dbReference type="SAM" id="MobiDB-lite"/>
    </source>
</evidence>
<evidence type="ECO:0000256" key="6">
    <source>
        <dbReference type="ARBA" id="ARBA00023055"/>
    </source>
</evidence>
<feature type="region of interest" description="Disordered" evidence="9">
    <location>
        <begin position="294"/>
        <end position="390"/>
    </location>
</feature>
<keyword evidence="7" id="KW-0446">Lipid-binding</keyword>
<keyword evidence="5 10" id="KW-1133">Transmembrane helix</keyword>
<feature type="compositionally biased region" description="Low complexity" evidence="9">
    <location>
        <begin position="563"/>
        <end position="575"/>
    </location>
</feature>
<dbReference type="AlphaFoldDB" id="A0A1Y2HQ18"/>
<evidence type="ECO:0000256" key="3">
    <source>
        <dbReference type="ARBA" id="ARBA00022692"/>
    </source>
</evidence>
<evidence type="ECO:0000256" key="2">
    <source>
        <dbReference type="ARBA" id="ARBA00022448"/>
    </source>
</evidence>
<evidence type="ECO:0000256" key="1">
    <source>
        <dbReference type="ARBA" id="ARBA00004586"/>
    </source>
</evidence>
<evidence type="ECO:0000313" key="12">
    <source>
        <dbReference type="EMBL" id="ORZ36696.1"/>
    </source>
</evidence>
<evidence type="ECO:0000256" key="10">
    <source>
        <dbReference type="SAM" id="Phobius"/>
    </source>
</evidence>
<feature type="compositionally biased region" description="Low complexity" evidence="9">
    <location>
        <begin position="338"/>
        <end position="350"/>
    </location>
</feature>
<evidence type="ECO:0000259" key="11">
    <source>
        <dbReference type="PROSITE" id="PS51847"/>
    </source>
</evidence>
<dbReference type="InterPro" id="IPR031468">
    <property type="entry name" value="SMP_LBD"/>
</dbReference>
<keyword evidence="3 10" id="KW-0812">Transmembrane</keyword>
<organism evidence="12 13">
    <name type="scientific">Catenaria anguillulae PL171</name>
    <dbReference type="NCBI Taxonomy" id="765915"/>
    <lineage>
        <taxon>Eukaryota</taxon>
        <taxon>Fungi</taxon>
        <taxon>Fungi incertae sedis</taxon>
        <taxon>Blastocladiomycota</taxon>
        <taxon>Blastocladiomycetes</taxon>
        <taxon>Blastocladiales</taxon>
        <taxon>Catenariaceae</taxon>
        <taxon>Catenaria</taxon>
    </lineage>
</organism>
<feature type="compositionally biased region" description="Polar residues" evidence="9">
    <location>
        <begin position="57"/>
        <end position="69"/>
    </location>
</feature>
<dbReference type="STRING" id="765915.A0A1Y2HQ18"/>
<feature type="compositionally biased region" description="Basic and acidic residues" evidence="9">
    <location>
        <begin position="504"/>
        <end position="519"/>
    </location>
</feature>
<feature type="domain" description="SMP-LTD" evidence="11">
    <location>
        <begin position="153"/>
        <end position="478"/>
    </location>
</feature>
<dbReference type="Pfam" id="PF10296">
    <property type="entry name" value="MMM1"/>
    <property type="match status" value="2"/>
</dbReference>
<keyword evidence="4" id="KW-0256">Endoplasmic reticulum</keyword>
<dbReference type="Proteomes" id="UP000193411">
    <property type="component" value="Unassembled WGS sequence"/>
</dbReference>
<evidence type="ECO:0000313" key="13">
    <source>
        <dbReference type="Proteomes" id="UP000193411"/>
    </source>
</evidence>
<sequence length="655" mass="67812">MNNATMTSTSSNTSDDLVHLIASQATAQFVKGLLLGMLLTVGCALVAARMLLFHSPTGSSPQSTCSTAAASAHPPRSGRPPWRRWTNAGQGGPPLPLPLSTLILLHRQLLAADLVSAAPSATPATTASAASAPPPGSPAALSAAAELSASYLDGESLAFLNFLLAEVISTYRSDQRFMDWLKVDLLETAINKSLPAFVDRISVSDLSLGQHDQFPLFRRARLRPCRNDSAAASSRSAYTRGPRAGSATASAMNERWRIELDIEFENLSQVAKRASAMSQLQAREQQAAAAAAAASGSTGSLSRSGSLRQRKISSSHNSRSGSPRPGTIPLASATFGTPPSASASGANPSPLGNGIGGDRPTLSSNSLNPQSPALNLGEDSLTSEPEPPPAFLELGLDTQLFCATLAIEFHPHTSADDTPMLTLSILPGYKFDFRVSSLLGSRTKLRDVPKIADLITMAVQNQIAGMLVDPAFITVPLPGVPTRKPAEPAGAAGATSPDTASAKAPHDLGHQGDDEHDSAGSHSSTRHAPTHTSIPRTYPPAAPAPMSRWPVPSDRDLLRSPTASPFARASASAGSGSSASLHLAAAASLAVNSAAAGGGSSRHAPPRLARPGPGYFRGTGYGETQVPPVPRQFARQAQQPAQQPGTATSGGGRRF</sequence>
<feature type="compositionally biased region" description="Low complexity" evidence="9">
    <location>
        <begin position="294"/>
        <end position="307"/>
    </location>
</feature>
<evidence type="ECO:0000256" key="5">
    <source>
        <dbReference type="ARBA" id="ARBA00022989"/>
    </source>
</evidence>
<reference evidence="12 13" key="1">
    <citation type="submission" date="2016-07" db="EMBL/GenBank/DDBJ databases">
        <title>Pervasive Adenine N6-methylation of Active Genes in Fungi.</title>
        <authorList>
            <consortium name="DOE Joint Genome Institute"/>
            <person name="Mondo S.J."/>
            <person name="Dannebaum R.O."/>
            <person name="Kuo R.C."/>
            <person name="Labutti K."/>
            <person name="Haridas S."/>
            <person name="Kuo A."/>
            <person name="Salamov A."/>
            <person name="Ahrendt S.R."/>
            <person name="Lipzen A."/>
            <person name="Sullivan W."/>
            <person name="Andreopoulos W.B."/>
            <person name="Clum A."/>
            <person name="Lindquist E."/>
            <person name="Daum C."/>
            <person name="Ramamoorthy G.K."/>
            <person name="Gryganskyi A."/>
            <person name="Culley D."/>
            <person name="Magnuson J.K."/>
            <person name="James T.Y."/>
            <person name="O'Malley M.A."/>
            <person name="Stajich J.E."/>
            <person name="Spatafora J.W."/>
            <person name="Visel A."/>
            <person name="Grigoriev I.V."/>
        </authorList>
    </citation>
    <scope>NUCLEOTIDE SEQUENCE [LARGE SCALE GENOMIC DNA]</scope>
    <source>
        <strain evidence="12 13">PL171</strain>
    </source>
</reference>
<dbReference type="PANTHER" id="PTHR13466:SF0">
    <property type="entry name" value="SMP-LTD DOMAIN-CONTAINING PROTEIN"/>
    <property type="match status" value="1"/>
</dbReference>
<dbReference type="EMBL" id="MCFL01000015">
    <property type="protein sequence ID" value="ORZ36696.1"/>
    <property type="molecule type" value="Genomic_DNA"/>
</dbReference>
<comment type="subcellular location">
    <subcellularLocation>
        <location evidence="1">Endoplasmic reticulum membrane</location>
    </subcellularLocation>
</comment>
<dbReference type="InterPro" id="IPR019411">
    <property type="entry name" value="MMM1_dom"/>
</dbReference>
<keyword evidence="2" id="KW-0813">Transport</keyword>
<accession>A0A1Y2HQ18</accession>
<evidence type="ECO:0000256" key="4">
    <source>
        <dbReference type="ARBA" id="ARBA00022824"/>
    </source>
</evidence>
<gene>
    <name evidence="12" type="ORF">BCR44DRAFT_1431614</name>
</gene>
<feature type="compositionally biased region" description="Low complexity" evidence="9">
    <location>
        <begin position="314"/>
        <end position="325"/>
    </location>
</feature>
<feature type="region of interest" description="Disordered" evidence="9">
    <location>
        <begin position="57"/>
        <end position="90"/>
    </location>
</feature>
<feature type="region of interest" description="Disordered" evidence="9">
    <location>
        <begin position="483"/>
        <end position="575"/>
    </location>
</feature>
<keyword evidence="13" id="KW-1185">Reference proteome</keyword>
<keyword evidence="6" id="KW-0445">Lipid transport</keyword>
<dbReference type="PANTHER" id="PTHR13466">
    <property type="entry name" value="TEX2 PROTEIN-RELATED"/>
    <property type="match status" value="1"/>
</dbReference>
<dbReference type="GO" id="GO:0032865">
    <property type="term" value="C:ERMES complex"/>
    <property type="evidence" value="ECO:0007669"/>
    <property type="project" value="TreeGrafter"/>
</dbReference>